<keyword evidence="1" id="KW-0732">Signal</keyword>
<sequence length="286" mass="30956">MNPNCKTAFALALAALSCTSFAADWSDTAISVRYGTQFAEPFNNNPDGSRNDITKTIVGLTHVSGYKYGVNFFNADLLLSDRNDPGDGTPGASGAQEVYIVYRHLLDFGKVMSKDLKVGPVRGFGFTAGFDWNTKNDGYASKKRMFVFGPTVMFDVPGFANLSLLAFKESNSPKGISDRYTYDTHPALAAEWGIPIGSLPLAFEGYALYIGDKGTNEFGGPTKPETHIDMKLMLDVGVLAGAPKGTFKVGLAYEYWKNKFGNPTETPGAGDGATARTPMIRAEYHF</sequence>
<evidence type="ECO:0000313" key="2">
    <source>
        <dbReference type="EMBL" id="ABM93764.1"/>
    </source>
</evidence>
<dbReference type="Proteomes" id="UP000000366">
    <property type="component" value="Chromosome"/>
</dbReference>
<feature type="signal peptide" evidence="1">
    <location>
        <begin position="1"/>
        <end position="22"/>
    </location>
</feature>
<evidence type="ECO:0000313" key="3">
    <source>
        <dbReference type="Proteomes" id="UP000000366"/>
    </source>
</evidence>
<dbReference type="AlphaFoldDB" id="A2SDX5"/>
<dbReference type="InterPro" id="IPR036777">
    <property type="entry name" value="Channel_Tsx-like_sf"/>
</dbReference>
<dbReference type="GO" id="GO:0009279">
    <property type="term" value="C:cell outer membrane"/>
    <property type="evidence" value="ECO:0007669"/>
    <property type="project" value="InterPro"/>
</dbReference>
<dbReference type="SUPFAM" id="SSF111364">
    <property type="entry name" value="Tsx-like channel"/>
    <property type="match status" value="1"/>
</dbReference>
<dbReference type="PROSITE" id="PS51257">
    <property type="entry name" value="PROKAR_LIPOPROTEIN"/>
    <property type="match status" value="1"/>
</dbReference>
<dbReference type="EMBL" id="CP000555">
    <property type="protein sequence ID" value="ABM93764.1"/>
    <property type="molecule type" value="Genomic_DNA"/>
</dbReference>
<dbReference type="HOGENOM" id="CLU_072571_1_0_4"/>
<gene>
    <name evidence="2" type="ordered locus">Mpe_A0802</name>
</gene>
<dbReference type="RefSeq" id="WP_011828402.1">
    <property type="nucleotide sequence ID" value="NC_008825.1"/>
</dbReference>
<evidence type="ECO:0008006" key="4">
    <source>
        <dbReference type="Google" id="ProtNLM"/>
    </source>
</evidence>
<evidence type="ECO:0000256" key="1">
    <source>
        <dbReference type="SAM" id="SignalP"/>
    </source>
</evidence>
<dbReference type="STRING" id="420662.Mpe_A0802"/>
<proteinExistence type="predicted"/>
<dbReference type="eggNOG" id="COG3248">
    <property type="taxonomic scope" value="Bacteria"/>
</dbReference>
<accession>A2SDX5</accession>
<dbReference type="KEGG" id="mpt:Mpe_A0802"/>
<dbReference type="Gene3D" id="2.40.230.20">
    <property type="entry name" value="Nucleoside-specific channel-forming protein, Tsx-like"/>
    <property type="match status" value="1"/>
</dbReference>
<name>A2SDX5_METPP</name>
<keyword evidence="3" id="KW-1185">Reference proteome</keyword>
<organism evidence="2 3">
    <name type="scientific">Methylibium petroleiphilum (strain ATCC BAA-1232 / LMG 22953 / PM1)</name>
    <dbReference type="NCBI Taxonomy" id="420662"/>
    <lineage>
        <taxon>Bacteria</taxon>
        <taxon>Pseudomonadati</taxon>
        <taxon>Pseudomonadota</taxon>
        <taxon>Betaproteobacteria</taxon>
        <taxon>Burkholderiales</taxon>
        <taxon>Sphaerotilaceae</taxon>
        <taxon>Methylibium</taxon>
    </lineage>
</organism>
<protein>
    <recommendedName>
        <fullName evidence="4">Outer envelope protein</fullName>
    </recommendedName>
</protein>
<feature type="chain" id="PRO_5002646336" description="Outer envelope protein" evidence="1">
    <location>
        <begin position="23"/>
        <end position="286"/>
    </location>
</feature>
<reference evidence="2 3" key="1">
    <citation type="journal article" date="2007" name="J. Bacteriol.">
        <title>Whole-genome analysis of the methyl tert-butyl ether-degrading beta-proteobacterium Methylibium petroleiphilum PM1.</title>
        <authorList>
            <person name="Kane S.R."/>
            <person name="Chakicherla A.Y."/>
            <person name="Chain P.S.G."/>
            <person name="Schmidt R."/>
            <person name="Shin M.W."/>
            <person name="Legler T.C."/>
            <person name="Scow K.M."/>
            <person name="Larimer F.W."/>
            <person name="Lucas S.M."/>
            <person name="Richardson P.M."/>
            <person name="Hristova K.R."/>
        </authorList>
    </citation>
    <scope>NUCLEOTIDE SEQUENCE [LARGE SCALE GENOMIC DNA]</scope>
    <source>
        <strain evidence="3">ATCC BAA-1232 / LMG 22953 / PM1</strain>
    </source>
</reference>